<dbReference type="Gene3D" id="3.40.50.1820">
    <property type="entry name" value="alpha/beta hydrolase"/>
    <property type="match status" value="1"/>
</dbReference>
<dbReference type="AlphaFoldDB" id="A0A518IT03"/>
<dbReference type="Proteomes" id="UP000316770">
    <property type="component" value="Chromosome"/>
</dbReference>
<protein>
    <recommendedName>
        <fullName evidence="1">AB hydrolase-1 domain-containing protein</fullName>
    </recommendedName>
</protein>
<dbReference type="Pfam" id="PF12697">
    <property type="entry name" value="Abhydrolase_6"/>
    <property type="match status" value="1"/>
</dbReference>
<proteinExistence type="predicted"/>
<feature type="domain" description="AB hydrolase-1" evidence="1">
    <location>
        <begin position="348"/>
        <end position="608"/>
    </location>
</feature>
<evidence type="ECO:0000259" key="1">
    <source>
        <dbReference type="Pfam" id="PF12697"/>
    </source>
</evidence>
<gene>
    <name evidence="2" type="ORF">Mal33_21920</name>
</gene>
<sequence>MRKRLFPNLLCHAILLVAITGCGCMRSDRLRSPTLVSPSLAACSYEGWLGLGSLIAGQGNIDDFERYRLQASLHPTAESSTALGERAYAVAERLHGQCDHRAVDYWAQTIAWLDDGRRRCGVSRGQDPSDRIARVRHSALIRILSCGQKYGRLDPASHLTLHADAGPIQVPIVHHGFAWQQSDFQRLMVFESPASALGNVCGRGVPLIVFTSKKEGPPAASGCGDGCDTCCSTDPSTNNRCEKFLDSRLPFAATALLDLPVSLFQNRAACDDAETDRFSAATMRLVNPLASDLPETYAGIAKSPAMPLYYARQSSQYNPVVAFIGGDNGIDRPELKFLEPYQPDKIPLILVHGLLSNPATFLEVADAVRADPQLASRYQIWVFRYPTGDEFLQSTAVMRQQLAAAFACHTGGSPGQRHPHRAVIVGHSLGGLLSKLQVTSSGDRLWRSIADVPLDQLRGTPQYIAHLRRSFFFEASPNIGRVVYIATPHRGSPWAARCIGRIGSSLAGYRSADKRDFQQLAAANPGVFSGEFSDSLPSSVDLLRPNSQLLEALAATPSSPHVIVNSIIGDCFRLPRAGPSDRVVPVSSAYRKEAESTAYVDASHTAILRSSAAHAELLKILRRHLQETASGECRCRLERPEIELAPAI</sequence>
<dbReference type="SUPFAM" id="SSF53474">
    <property type="entry name" value="alpha/beta-Hydrolases"/>
    <property type="match status" value="1"/>
</dbReference>
<dbReference type="EMBL" id="CP036318">
    <property type="protein sequence ID" value="QDV56211.1"/>
    <property type="molecule type" value="Genomic_DNA"/>
</dbReference>
<accession>A0A518IT03</accession>
<organism evidence="2 3">
    <name type="scientific">Rosistilla oblonga</name>
    <dbReference type="NCBI Taxonomy" id="2527990"/>
    <lineage>
        <taxon>Bacteria</taxon>
        <taxon>Pseudomonadati</taxon>
        <taxon>Planctomycetota</taxon>
        <taxon>Planctomycetia</taxon>
        <taxon>Pirellulales</taxon>
        <taxon>Pirellulaceae</taxon>
        <taxon>Rosistilla</taxon>
    </lineage>
</organism>
<dbReference type="PROSITE" id="PS51257">
    <property type="entry name" value="PROKAR_LIPOPROTEIN"/>
    <property type="match status" value="1"/>
</dbReference>
<keyword evidence="3" id="KW-1185">Reference proteome</keyword>
<dbReference type="InterPro" id="IPR000073">
    <property type="entry name" value="AB_hydrolase_1"/>
</dbReference>
<dbReference type="InterPro" id="IPR029058">
    <property type="entry name" value="AB_hydrolase_fold"/>
</dbReference>
<dbReference type="RefSeq" id="WP_145284366.1">
    <property type="nucleotide sequence ID" value="NZ_CP036318.1"/>
</dbReference>
<name>A0A518IT03_9BACT</name>
<evidence type="ECO:0000313" key="2">
    <source>
        <dbReference type="EMBL" id="QDV56211.1"/>
    </source>
</evidence>
<reference evidence="2 3" key="1">
    <citation type="submission" date="2019-02" db="EMBL/GenBank/DDBJ databases">
        <title>Deep-cultivation of Planctomycetes and their phenomic and genomic characterization uncovers novel biology.</title>
        <authorList>
            <person name="Wiegand S."/>
            <person name="Jogler M."/>
            <person name="Boedeker C."/>
            <person name="Pinto D."/>
            <person name="Vollmers J."/>
            <person name="Rivas-Marin E."/>
            <person name="Kohn T."/>
            <person name="Peeters S.H."/>
            <person name="Heuer A."/>
            <person name="Rast P."/>
            <person name="Oberbeckmann S."/>
            <person name="Bunk B."/>
            <person name="Jeske O."/>
            <person name="Meyerdierks A."/>
            <person name="Storesund J.E."/>
            <person name="Kallscheuer N."/>
            <person name="Luecker S."/>
            <person name="Lage O.M."/>
            <person name="Pohl T."/>
            <person name="Merkel B.J."/>
            <person name="Hornburger P."/>
            <person name="Mueller R.-W."/>
            <person name="Bruemmer F."/>
            <person name="Labrenz M."/>
            <person name="Spormann A.M."/>
            <person name="Op den Camp H."/>
            <person name="Overmann J."/>
            <person name="Amann R."/>
            <person name="Jetten M.S.M."/>
            <person name="Mascher T."/>
            <person name="Medema M.H."/>
            <person name="Devos D.P."/>
            <person name="Kaster A.-K."/>
            <person name="Ovreas L."/>
            <person name="Rohde M."/>
            <person name="Galperin M.Y."/>
            <person name="Jogler C."/>
        </authorList>
    </citation>
    <scope>NUCLEOTIDE SEQUENCE [LARGE SCALE GENOMIC DNA]</scope>
    <source>
        <strain evidence="2 3">Mal33</strain>
    </source>
</reference>
<evidence type="ECO:0000313" key="3">
    <source>
        <dbReference type="Proteomes" id="UP000316770"/>
    </source>
</evidence>